<reference evidence="4" key="2">
    <citation type="journal article" date="2023" name="IMA Fungus">
        <title>Comparative genomic study of the Penicillium genus elucidates a diverse pangenome and 15 lateral gene transfer events.</title>
        <authorList>
            <person name="Petersen C."/>
            <person name="Sorensen T."/>
            <person name="Nielsen M.R."/>
            <person name="Sondergaard T.E."/>
            <person name="Sorensen J.L."/>
            <person name="Fitzpatrick D.A."/>
            <person name="Frisvad J.C."/>
            <person name="Nielsen K.L."/>
        </authorList>
    </citation>
    <scope>NUCLEOTIDE SEQUENCE</scope>
    <source>
        <strain evidence="4">IBT 23319</strain>
    </source>
</reference>
<gene>
    <name evidence="4" type="ORF">N7469_008611</name>
</gene>
<dbReference type="OrthoDB" id="2735536at2759"/>
<dbReference type="EMBL" id="JAPQKT010000008">
    <property type="protein sequence ID" value="KAJ5222371.1"/>
    <property type="molecule type" value="Genomic_DNA"/>
</dbReference>
<dbReference type="InterPro" id="IPR001509">
    <property type="entry name" value="Epimerase_deHydtase"/>
</dbReference>
<dbReference type="Gene3D" id="3.40.50.720">
    <property type="entry name" value="NAD(P)-binding Rossmann-like Domain"/>
    <property type="match status" value="1"/>
</dbReference>
<evidence type="ECO:0000259" key="3">
    <source>
        <dbReference type="Pfam" id="PF01370"/>
    </source>
</evidence>
<feature type="domain" description="NAD-dependent epimerase/dehydratase" evidence="3">
    <location>
        <begin position="14"/>
        <end position="259"/>
    </location>
</feature>
<dbReference type="RefSeq" id="XP_056497294.1">
    <property type="nucleotide sequence ID" value="XM_056647529.1"/>
</dbReference>
<keyword evidence="1" id="KW-0560">Oxidoreductase</keyword>
<dbReference type="PANTHER" id="PTHR10366:SF562">
    <property type="entry name" value="ALDEHYDE REDUCTASE II (AFU_ORTHOLOGUE AFUA_1G11360)"/>
    <property type="match status" value="1"/>
</dbReference>
<dbReference type="GO" id="GO:0016616">
    <property type="term" value="F:oxidoreductase activity, acting on the CH-OH group of donors, NAD or NADP as acceptor"/>
    <property type="evidence" value="ECO:0007669"/>
    <property type="project" value="TreeGrafter"/>
</dbReference>
<dbReference type="PANTHER" id="PTHR10366">
    <property type="entry name" value="NAD DEPENDENT EPIMERASE/DEHYDRATASE"/>
    <property type="match status" value="1"/>
</dbReference>
<evidence type="ECO:0000256" key="2">
    <source>
        <dbReference type="ARBA" id="ARBA00023445"/>
    </source>
</evidence>
<evidence type="ECO:0000256" key="1">
    <source>
        <dbReference type="ARBA" id="ARBA00023002"/>
    </source>
</evidence>
<dbReference type="SUPFAM" id="SSF51735">
    <property type="entry name" value="NAD(P)-binding Rossmann-fold domains"/>
    <property type="match status" value="1"/>
</dbReference>
<dbReference type="InterPro" id="IPR036291">
    <property type="entry name" value="NAD(P)-bd_dom_sf"/>
</dbReference>
<dbReference type="Pfam" id="PF01370">
    <property type="entry name" value="Epimerase"/>
    <property type="match status" value="1"/>
</dbReference>
<comment type="similarity">
    <text evidence="2">Belongs to the NAD(P)-dependent epimerase/dehydratase family. Dihydroflavonol-4-reductase subfamily.</text>
</comment>
<dbReference type="InterPro" id="IPR050425">
    <property type="entry name" value="NAD(P)_dehydrat-like"/>
</dbReference>
<evidence type="ECO:0000313" key="5">
    <source>
        <dbReference type="Proteomes" id="UP001147733"/>
    </source>
</evidence>
<dbReference type="Proteomes" id="UP001147733">
    <property type="component" value="Unassembled WGS sequence"/>
</dbReference>
<name>A0A9W9NM35_PENCI</name>
<keyword evidence="5" id="KW-1185">Reference proteome</keyword>
<protein>
    <submittedName>
        <fullName evidence="4">NAD dependent epimerase/dehydratase</fullName>
    </submittedName>
</protein>
<dbReference type="AlphaFoldDB" id="A0A9W9NM35"/>
<comment type="caution">
    <text evidence="4">The sequence shown here is derived from an EMBL/GenBank/DDBJ whole genome shotgun (WGS) entry which is preliminary data.</text>
</comment>
<accession>A0A9W9NM35</accession>
<reference evidence="4" key="1">
    <citation type="submission" date="2022-11" db="EMBL/GenBank/DDBJ databases">
        <authorList>
            <person name="Petersen C."/>
        </authorList>
    </citation>
    <scope>NUCLEOTIDE SEQUENCE</scope>
    <source>
        <strain evidence="4">IBT 23319</strain>
    </source>
</reference>
<proteinExistence type="inferred from homology"/>
<sequence>MDPSQYALPRGSRILVTGANGYISTHVADQLLGLGYSVRGTLRTEKPWLNEYFLNKYGKGRFETVVISLQNKDEVDRALDGVDGLIHLATDLSFSSDPNAVIPWVAQAAKDILEIASRKSSIKRVVLASSSTAAYMTWPEPNGRQIDTNSWNDAGVAAAWDESTPEQKKPMTVYAASKTEAERQAWKWVEEKNPGFVLNSVLPCFNVGKVMFPEAQGSTMGFVRALLKGDASSFNLPEQWYVDVEDVARLFVVGLLDPNVKSERIFAFGEQTHWQDVVSILRKLRPDNKVIPDVPADIPRDRTTVVPRERAVNLLKGFYDQAGFTPIKKSLAEGIEDLK</sequence>
<organism evidence="4 5">
    <name type="scientific">Penicillium citrinum</name>
    <dbReference type="NCBI Taxonomy" id="5077"/>
    <lineage>
        <taxon>Eukaryota</taxon>
        <taxon>Fungi</taxon>
        <taxon>Dikarya</taxon>
        <taxon>Ascomycota</taxon>
        <taxon>Pezizomycotina</taxon>
        <taxon>Eurotiomycetes</taxon>
        <taxon>Eurotiomycetidae</taxon>
        <taxon>Eurotiales</taxon>
        <taxon>Aspergillaceae</taxon>
        <taxon>Penicillium</taxon>
    </lineage>
</organism>
<dbReference type="GeneID" id="81386696"/>
<evidence type="ECO:0000313" key="4">
    <source>
        <dbReference type="EMBL" id="KAJ5222371.1"/>
    </source>
</evidence>